<keyword evidence="2" id="KW-1185">Reference proteome</keyword>
<protein>
    <submittedName>
        <fullName evidence="1">Uncharacterized protein</fullName>
    </submittedName>
</protein>
<dbReference type="Proteomes" id="UP000501090">
    <property type="component" value="Chromosome"/>
</dbReference>
<evidence type="ECO:0000313" key="2">
    <source>
        <dbReference type="Proteomes" id="UP000501090"/>
    </source>
</evidence>
<evidence type="ECO:0000313" key="1">
    <source>
        <dbReference type="EMBL" id="QKM61565.1"/>
    </source>
</evidence>
<name>A0A6M9PRZ7_9BURK</name>
<dbReference type="KEGG" id="pard:DN92_07495"/>
<dbReference type="AlphaFoldDB" id="A0A6M9PRZ7"/>
<accession>A0A6M9PRZ7</accession>
<organism evidence="1 2">
    <name type="scientific">Polynucleobacter arcticus</name>
    <dbReference type="NCBI Taxonomy" id="1743165"/>
    <lineage>
        <taxon>Bacteria</taxon>
        <taxon>Pseudomonadati</taxon>
        <taxon>Pseudomonadota</taxon>
        <taxon>Betaproteobacteria</taxon>
        <taxon>Burkholderiales</taxon>
        <taxon>Burkholderiaceae</taxon>
        <taxon>Polynucleobacter</taxon>
    </lineage>
</organism>
<gene>
    <name evidence="1" type="ORF">DN92_07495</name>
</gene>
<reference evidence="1 2" key="1">
    <citation type="submission" date="2018-04" db="EMBL/GenBank/DDBJ databases">
        <title>Polynucleobacter sp. UK-Long2-W17 genome.</title>
        <authorList>
            <person name="Hahn M.W."/>
        </authorList>
    </citation>
    <scope>NUCLEOTIDE SEQUENCE [LARGE SCALE GENOMIC DNA]</scope>
    <source>
        <strain evidence="1 2">UK-Long2-W17</strain>
    </source>
</reference>
<proteinExistence type="predicted"/>
<sequence length="76" mass="8263">MLKNHTVNLPPGLSAIAGNRDLITTPEMAQVFNVASQTVRKNYSLTGEAYGIRPTKIGNRLLWSVAQIADKLRGAL</sequence>
<dbReference type="EMBL" id="CP028940">
    <property type="protein sequence ID" value="QKM61565.1"/>
    <property type="molecule type" value="Genomic_DNA"/>
</dbReference>